<dbReference type="GO" id="GO:0015483">
    <property type="term" value="F:long-chain fatty acid transporting porin activity"/>
    <property type="evidence" value="ECO:0007669"/>
    <property type="project" value="TreeGrafter"/>
</dbReference>
<evidence type="ECO:0000256" key="4">
    <source>
        <dbReference type="ARBA" id="ARBA00022692"/>
    </source>
</evidence>
<organism evidence="9 10">
    <name type="scientific">Sulfurimonas autotrophica (strain ATCC BAA-671 / DSM 16294 / JCM 11897 / OK10)</name>
    <dbReference type="NCBI Taxonomy" id="563040"/>
    <lineage>
        <taxon>Bacteria</taxon>
        <taxon>Pseudomonadati</taxon>
        <taxon>Campylobacterota</taxon>
        <taxon>Epsilonproteobacteria</taxon>
        <taxon>Campylobacterales</taxon>
        <taxon>Sulfurimonadaceae</taxon>
        <taxon>Sulfurimonas</taxon>
    </lineage>
</organism>
<reference evidence="10" key="1">
    <citation type="journal article" date="2010" name="Stand. Genomic Sci.">
        <title>Complete genome sequence of Sulfurimonas autotrophica type strain (OK10).</title>
        <authorList>
            <person name="Sikorski J."/>
            <person name="Munk C."/>
            <person name="Lapidus A."/>
            <person name="Djao O."/>
            <person name="Lucas S."/>
            <person name="Glavina Del Rio T."/>
            <person name="Nolan M."/>
            <person name="Tice H."/>
            <person name="Han C."/>
            <person name="Cheng J."/>
            <person name="Tapia R."/>
            <person name="Goodwin L."/>
            <person name="Pitluck S."/>
            <person name="Liolios K."/>
            <person name="Ivanova N."/>
            <person name="Mavromatis K."/>
            <person name="Mikhailova N."/>
            <person name="Pati A."/>
            <person name="Sims D."/>
            <person name="Meincke L."/>
            <person name="Brettin T."/>
            <person name="Detter J."/>
            <person name="Chen A."/>
            <person name="Palaniappan K."/>
            <person name="Land M."/>
            <person name="Hauser L."/>
            <person name="Chang Y."/>
            <person name="Jeffries C."/>
            <person name="Rohde M."/>
            <person name="Lang E."/>
            <person name="Spring S."/>
            <person name="Goker M."/>
            <person name="Woyke T."/>
            <person name="Bristow J."/>
            <person name="Eisen J."/>
            <person name="Markowitz V."/>
            <person name="Hugenholtz P."/>
            <person name="Kyrpides N."/>
            <person name="Klenk H."/>
        </authorList>
    </citation>
    <scope>NUCLEOTIDE SEQUENCE [LARGE SCALE GENOMIC DNA]</scope>
    <source>
        <strain evidence="10">ATCC BAA-671 / DSM 16294 / JCM 11897 / OK10</strain>
    </source>
</reference>
<comment type="subcellular location">
    <subcellularLocation>
        <location evidence="1">Cell outer membrane</location>
        <topology evidence="1">Multi-pass membrane protein</topology>
    </subcellularLocation>
</comment>
<evidence type="ECO:0000256" key="6">
    <source>
        <dbReference type="ARBA" id="ARBA00023136"/>
    </source>
</evidence>
<dbReference type="Pfam" id="PF03349">
    <property type="entry name" value="Toluene_X"/>
    <property type="match status" value="1"/>
</dbReference>
<dbReference type="EMBL" id="CP002205">
    <property type="protein sequence ID" value="ADN10173.1"/>
    <property type="molecule type" value="Genomic_DNA"/>
</dbReference>
<name>E0US80_SULAO</name>
<keyword evidence="6" id="KW-0472">Membrane</keyword>
<dbReference type="GO" id="GO:0009279">
    <property type="term" value="C:cell outer membrane"/>
    <property type="evidence" value="ECO:0007669"/>
    <property type="project" value="UniProtKB-SubCell"/>
</dbReference>
<evidence type="ECO:0000256" key="5">
    <source>
        <dbReference type="ARBA" id="ARBA00022729"/>
    </source>
</evidence>
<keyword evidence="4" id="KW-0812">Transmembrane</keyword>
<evidence type="ECO:0000256" key="8">
    <source>
        <dbReference type="SAM" id="SignalP"/>
    </source>
</evidence>
<keyword evidence="10" id="KW-1185">Reference proteome</keyword>
<accession>E0US80</accession>
<dbReference type="KEGG" id="sua:Saut_2131"/>
<dbReference type="STRING" id="563040.Saut_2131"/>
<feature type="signal peptide" evidence="8">
    <location>
        <begin position="1"/>
        <end position="22"/>
    </location>
</feature>
<dbReference type="OrthoDB" id="9922at2"/>
<proteinExistence type="inferred from homology"/>
<comment type="similarity">
    <text evidence="2">Belongs to the OmpP1/FadL family.</text>
</comment>
<gene>
    <name evidence="9" type="ordered locus">Saut_2131</name>
</gene>
<dbReference type="PANTHER" id="PTHR35093:SF8">
    <property type="entry name" value="OUTER MEMBRANE PROTEIN NMB0088-RELATED"/>
    <property type="match status" value="1"/>
</dbReference>
<dbReference type="PANTHER" id="PTHR35093">
    <property type="entry name" value="OUTER MEMBRANE PROTEIN NMB0088-RELATED"/>
    <property type="match status" value="1"/>
</dbReference>
<dbReference type="InterPro" id="IPR005017">
    <property type="entry name" value="OMPP1/FadL/TodX"/>
</dbReference>
<dbReference type="SUPFAM" id="SSF56935">
    <property type="entry name" value="Porins"/>
    <property type="match status" value="1"/>
</dbReference>
<dbReference type="HOGENOM" id="CLU_035981_1_2_7"/>
<evidence type="ECO:0000256" key="2">
    <source>
        <dbReference type="ARBA" id="ARBA00008163"/>
    </source>
</evidence>
<evidence type="ECO:0000313" key="10">
    <source>
        <dbReference type="Proteomes" id="UP000007803"/>
    </source>
</evidence>
<feature type="chain" id="PRO_5003141511" evidence="8">
    <location>
        <begin position="23"/>
        <end position="406"/>
    </location>
</feature>
<evidence type="ECO:0000313" key="9">
    <source>
        <dbReference type="EMBL" id="ADN10173.1"/>
    </source>
</evidence>
<sequence>MKKTIKLAVVAALALGATSAFATNGAALIGMGAKARGMAGTGIGMSHGAESALVNPALITSVENTEISFGGTIFMPDVKNTNDLSTIGDASASADSDADLNVIPEVSLATKINDNFYVGIGMWGTGGMGVDYRKAPTNAQMYMVTNLQLMQFGVPLAYTTDGFTVAVTPILQYGSLDINYVGPTAYGNPAKGAGVAQDLKLGYNIGLSYEISGLTVGAIYKSKIDMEYDGVLSKTVDLFSSTGKYNNDKLSTPAEIGIGASYAIGEHTVAIDYKQIKWSDAKGYEDFEWDDQNVVALGYEYNTKGWAVRLGYNYASSPISEQKYTGGNSANLSANVVNTFNLLGFPGIVESHYAIGGSYDVSDKASVDVAYTYAAENTETYTNFAGAKITTKHSQQGVSLQLNYNF</sequence>
<dbReference type="AlphaFoldDB" id="E0US80"/>
<evidence type="ECO:0000256" key="7">
    <source>
        <dbReference type="ARBA" id="ARBA00023237"/>
    </source>
</evidence>
<dbReference type="RefSeq" id="WP_013327926.1">
    <property type="nucleotide sequence ID" value="NC_014506.1"/>
</dbReference>
<dbReference type="Proteomes" id="UP000007803">
    <property type="component" value="Chromosome"/>
</dbReference>
<evidence type="ECO:0000256" key="3">
    <source>
        <dbReference type="ARBA" id="ARBA00022452"/>
    </source>
</evidence>
<dbReference type="eggNOG" id="COG2067">
    <property type="taxonomic scope" value="Bacteria"/>
</dbReference>
<dbReference type="Gene3D" id="2.40.160.60">
    <property type="entry name" value="Outer membrane protein transport protein (OMPP1/FadL/TodX)"/>
    <property type="match status" value="1"/>
</dbReference>
<protein>
    <submittedName>
        <fullName evidence="9">Membrane protein involved in aromatic hydrocarbon degradation</fullName>
    </submittedName>
</protein>
<keyword evidence="7" id="KW-0998">Cell outer membrane</keyword>
<keyword evidence="3" id="KW-1134">Transmembrane beta strand</keyword>
<keyword evidence="5 8" id="KW-0732">Signal</keyword>
<evidence type="ECO:0000256" key="1">
    <source>
        <dbReference type="ARBA" id="ARBA00004571"/>
    </source>
</evidence>